<dbReference type="RefSeq" id="WP_015442976.1">
    <property type="nucleotide sequence ID" value="NC_020520.1"/>
</dbReference>
<keyword evidence="2" id="KW-0732">Signal</keyword>
<feature type="domain" description="Cadherin-like" evidence="4">
    <location>
        <begin position="753"/>
        <end position="843"/>
    </location>
</feature>
<evidence type="ECO:0000313" key="6">
    <source>
        <dbReference type="Proteomes" id="UP000011863"/>
    </source>
</evidence>
<protein>
    <submittedName>
        <fullName evidence="5">Uncharacterized protein</fullName>
    </submittedName>
</protein>
<name>A0A6C7EEX8_ILUCY</name>
<evidence type="ECO:0000256" key="1">
    <source>
        <dbReference type="SAM" id="MobiDB-lite"/>
    </source>
</evidence>
<evidence type="ECO:0000313" key="5">
    <source>
        <dbReference type="EMBL" id="BAN03729.1"/>
    </source>
</evidence>
<gene>
    <name evidence="5" type="ORF">YM304_34150</name>
</gene>
<dbReference type="OrthoDB" id="3755828at2"/>
<dbReference type="InterPro" id="IPR041690">
    <property type="entry name" value="Cadherin_5"/>
</dbReference>
<reference evidence="5 6" key="1">
    <citation type="journal article" date="2013" name="Int. J. Syst. Evol. Microbiol.">
        <title>Ilumatobacter nonamiense sp. nov. and Ilumatobacter coccineum sp. nov., isolated from seashore sand.</title>
        <authorList>
            <person name="Matsumoto A."/>
            <person name="Kasai H."/>
            <person name="Matsuo Y."/>
            <person name="Shizuri Y."/>
            <person name="Ichikawa N."/>
            <person name="Fujita N."/>
            <person name="Omura S."/>
            <person name="Takahashi Y."/>
        </authorList>
    </citation>
    <scope>NUCLEOTIDE SEQUENCE [LARGE SCALE GENOMIC DNA]</scope>
    <source>
        <strain evidence="6">NBRC 103263 / KCTC 29153 / YM16-304</strain>
    </source>
</reference>
<organism evidence="5 6">
    <name type="scientific">Ilumatobacter coccineus (strain NBRC 103263 / KCTC 29153 / YM16-304)</name>
    <dbReference type="NCBI Taxonomy" id="1313172"/>
    <lineage>
        <taxon>Bacteria</taxon>
        <taxon>Bacillati</taxon>
        <taxon>Actinomycetota</taxon>
        <taxon>Acidimicrobiia</taxon>
        <taxon>Acidimicrobiales</taxon>
        <taxon>Ilumatobacteraceae</taxon>
        <taxon>Ilumatobacter</taxon>
    </lineage>
</organism>
<dbReference type="KEGG" id="aym:YM304_34150"/>
<feature type="chain" id="PRO_5039716155" evidence="2">
    <location>
        <begin position="30"/>
        <end position="1944"/>
    </location>
</feature>
<dbReference type="InterPro" id="IPR040853">
    <property type="entry name" value="RapA2_cadherin-like"/>
</dbReference>
<feature type="region of interest" description="Disordered" evidence="1">
    <location>
        <begin position="854"/>
        <end position="878"/>
    </location>
</feature>
<dbReference type="SMART" id="SM00710">
    <property type="entry name" value="PbH1"/>
    <property type="match status" value="7"/>
</dbReference>
<evidence type="ECO:0000259" key="3">
    <source>
        <dbReference type="Pfam" id="PF17803"/>
    </source>
</evidence>
<feature type="signal peptide" evidence="2">
    <location>
        <begin position="1"/>
        <end position="29"/>
    </location>
</feature>
<dbReference type="Gene3D" id="2.60.40.3440">
    <property type="match status" value="4"/>
</dbReference>
<evidence type="ECO:0000256" key="2">
    <source>
        <dbReference type="SAM" id="SignalP"/>
    </source>
</evidence>
<accession>A0A6C7EEX8</accession>
<dbReference type="InterPro" id="IPR011050">
    <property type="entry name" value="Pectin_lyase_fold/virulence"/>
</dbReference>
<keyword evidence="6" id="KW-1185">Reference proteome</keyword>
<dbReference type="InterPro" id="IPR006626">
    <property type="entry name" value="PbH1"/>
</dbReference>
<dbReference type="NCBIfam" id="NF012211">
    <property type="entry name" value="tand_rpt_95"/>
    <property type="match status" value="2"/>
</dbReference>
<dbReference type="Pfam" id="PF17892">
    <property type="entry name" value="Cadherin_5"/>
    <property type="match status" value="1"/>
</dbReference>
<dbReference type="SUPFAM" id="SSF51126">
    <property type="entry name" value="Pectin lyase-like"/>
    <property type="match status" value="1"/>
</dbReference>
<dbReference type="Proteomes" id="UP000011863">
    <property type="component" value="Chromosome"/>
</dbReference>
<feature type="domain" description="RapA2 cadherin-like" evidence="3">
    <location>
        <begin position="504"/>
        <end position="566"/>
    </location>
</feature>
<feature type="domain" description="RapA2 cadherin-like" evidence="3">
    <location>
        <begin position="598"/>
        <end position="665"/>
    </location>
</feature>
<proteinExistence type="predicted"/>
<dbReference type="Pfam" id="PF17803">
    <property type="entry name" value="Cadherin_4"/>
    <property type="match status" value="2"/>
</dbReference>
<dbReference type="EMBL" id="AP012057">
    <property type="protein sequence ID" value="BAN03729.1"/>
    <property type="molecule type" value="Genomic_DNA"/>
</dbReference>
<evidence type="ECO:0000259" key="4">
    <source>
        <dbReference type="Pfam" id="PF17892"/>
    </source>
</evidence>
<sequence length="1944" mass="190991">MVLSKRRVGAVLIAVASLVGSMLVPVTVAAETHTGAVHATAELSVAPAYQAVPVARVADTRGDVTAALQVPIGRLTPGVPLVLDLAGEAGIPNDGVAAVDLNVAVTAVARTGYLAVYPCADGDDGTARLNYTAPATGSSAIAVQVLAQLDVDGAVCIAASAPAHVIVDTSGYLADGGPLRPLAATRLFDTRTGDGAVAVKTAKPAVETPFPIEVAGVAGVPESGVSAVLLSVAAVKGTAPGFVSVYPCADGYQGTANLNHRVTDPVANSVIAPLDENGEICFYNSASVDLVVDISAWFADDGGFEALEPTRVADTRDGVGDIPIGRLTPFEPLAITLAGEGGVPPTGVDAVSLNVAVARSTAAGFLAIFPCDEEWNGTASLNFRLGEPISNAALTPLAADGTACVLASSPVDVIIDVNGWFGNGEQAVDDEFAIDEDSGFNQFDVLANDVGTDTVTAVTQPANGSVAITNDGDDVRYIPQANYCNTGDEPDEFTYTAEPGPTTATVSVTVTCIDDAPSAVDDASTMTEDAATTSIDVLSNDTDVDGGPISIASVTQPGDGVATTDGATVAYTPDADACNDGSPTDDFIYTLAPGGGTATVSVTVTCVPDAPVAVDDEGVGFVIAEDDTPLTIMPLANDTDVDGGPISIVAITDPVNGTAEITNGGADLTYEPDPGYCNDGSPTDDFTYTLEPGGSTATIAMAVTCVNDAPLAVDDVFASDVTPGSANDRNAIGNTTLKVGAAAGTGIERAVAGSLLDNDTDGDAGQADADTLSVSDVEAVGGAAPFTATTAEGGTVVVDDDGTFVFTPAPGFGSDVAPLPTDSFEYTITDGTATSTATATIEVSAPVWYVDSAAPAGGDGRSTSPFDGLDSLNGETADLDDPGDTIFLYTGSVYEGGLPLQTDQRLIGEPVGLSADGTQLLAPNGGVLRPEITTTGSGEIGIELASGVIVDSVATRNTGSGPSGRGDGWSADGVGDISLHHVAHFGVGFHGFDIDGLVGDLAVTGTLAVFPAVEGTTSADAVAIAGSTPAASVTIDDLAVFGSGSGGVVIAGNAGPVTITDGSIHGNAGTGLSILTGSAAVSYGGTVGVPVSNDGAVSISGRQGTTTLTGAISDSGGTGVGILNTASGSTMFSGAIDLNDGAGLHLVGNADGSTSFDGPVTITGGTGISVTTPASSTASTTFSEYVDVDITTETGVHVSSANPSAAVVAFEGGLEVDTTSGTAVSTSGGRLDIVDSTGQGETLRTTSGIVLSMNNTSGTIDLESVDNVLATGVGTVILDSVGSVDLGVATLDGQHVAGGGGFRYGQVITVDGATRFATDPASAITGTTVGSVNLANVTDLAFAAASLTSTPDNGGSGVVLTDIAAGTFAVSGQTSSVGGSVGVRVTRSAADVTMGSLVLGDAVTAFGTYGVVLDDVSGSVDIDGGAIQNALSRAVWVTGGSGAVSYAGTVAADTGHSVRVQDRTSGLVEFTGLVSASGPASGVDVSNVSGGVSFVGGIDIDVSSSLPAFQAVGSAITVVSPASGTNELSNTGGGAALVLTNSTIPVAGVTFDSVSAGGAGGAVSIFGVDGPGALTLDGGAITGDTAANAISLWNTTAPITISSMTVDGSAGRAVYAQNSADVTISDISITGFGGDAAIAAIANGTAGAFTLTASDGQHSTITQPGPNGRAVDVRNFGTTDMTAVVERLVTNGGATGVFLRGEGTGEFLATVGHPGADDPDDTTGGAPANVTITDPSDVAVDLEIFASVSTRVLLDDVEHSGAPASTGGLAVDVTAIGSGAELDLVIEDSSLQPTSGSGIDMNYDTSAAFQTALDVLLRRVDAGGDGLTAEVANAAEMNIVATDSTFSGATTGAALTVPGAGGLAAAMCLDLSDNSFSGATNDVTIDGQGARYSMVDLAGSLPADVQTWLDASNDDGGDPGTALETVIADTGYSSATTCTQATAP</sequence>